<dbReference type="Proteomes" id="UP001370348">
    <property type="component" value="Chromosome"/>
</dbReference>
<gene>
    <name evidence="8" type="ORF">LZC94_20895</name>
</gene>
<reference evidence="8 9" key="1">
    <citation type="submission" date="2021-12" db="EMBL/GenBank/DDBJ databases">
        <title>Discovery of the Pendulisporaceae a myxobacterial family with distinct sporulation behavior and unique specialized metabolism.</title>
        <authorList>
            <person name="Garcia R."/>
            <person name="Popoff A."/>
            <person name="Bader C.D."/>
            <person name="Loehr J."/>
            <person name="Walesch S."/>
            <person name="Walt C."/>
            <person name="Boldt J."/>
            <person name="Bunk B."/>
            <person name="Haeckl F.J.F.P.J."/>
            <person name="Gunesch A.P."/>
            <person name="Birkelbach J."/>
            <person name="Nuebel U."/>
            <person name="Pietschmann T."/>
            <person name="Bach T."/>
            <person name="Mueller R."/>
        </authorList>
    </citation>
    <scope>NUCLEOTIDE SEQUENCE [LARGE SCALE GENOMIC DNA]</scope>
    <source>
        <strain evidence="8 9">MSr11954</strain>
    </source>
</reference>
<evidence type="ECO:0000256" key="1">
    <source>
        <dbReference type="ARBA" id="ARBA00022617"/>
    </source>
</evidence>
<evidence type="ECO:0000259" key="7">
    <source>
        <dbReference type="PROSITE" id="PS51007"/>
    </source>
</evidence>
<accession>A0ABZ2MAZ7</accession>
<evidence type="ECO:0000256" key="5">
    <source>
        <dbReference type="SAM" id="MobiDB-lite"/>
    </source>
</evidence>
<dbReference type="Pfam" id="PF13442">
    <property type="entry name" value="Cytochrome_CBB3"/>
    <property type="match status" value="1"/>
</dbReference>
<evidence type="ECO:0000256" key="4">
    <source>
        <dbReference type="PROSITE-ProRule" id="PRU00433"/>
    </source>
</evidence>
<dbReference type="InterPro" id="IPR009056">
    <property type="entry name" value="Cyt_c-like_dom"/>
</dbReference>
<name>A0ABZ2MAZ7_9BACT</name>
<dbReference type="SUPFAM" id="SSF46626">
    <property type="entry name" value="Cytochrome c"/>
    <property type="match status" value="1"/>
</dbReference>
<dbReference type="InterPro" id="IPR036909">
    <property type="entry name" value="Cyt_c-like_dom_sf"/>
</dbReference>
<evidence type="ECO:0000313" key="9">
    <source>
        <dbReference type="Proteomes" id="UP001370348"/>
    </source>
</evidence>
<proteinExistence type="predicted"/>
<keyword evidence="6" id="KW-0732">Signal</keyword>
<keyword evidence="1 4" id="KW-0349">Heme</keyword>
<evidence type="ECO:0000256" key="6">
    <source>
        <dbReference type="SAM" id="SignalP"/>
    </source>
</evidence>
<dbReference type="PROSITE" id="PS51007">
    <property type="entry name" value="CYTC"/>
    <property type="match status" value="1"/>
</dbReference>
<evidence type="ECO:0000313" key="8">
    <source>
        <dbReference type="EMBL" id="WXB19670.1"/>
    </source>
</evidence>
<evidence type="ECO:0000256" key="3">
    <source>
        <dbReference type="ARBA" id="ARBA00023004"/>
    </source>
</evidence>
<sequence>MKALPSSHFYKYSAAFALLALAAAACDRAPSSEGAREWTPTDHDRIEERGRLQAGIQAAPAPRGSAAPAASGGSGGDDSVVELTWQNQCVVCHGRTGHGDGPNGPMVRAPDLTREEWQAKVTDAEIGATIRTGKNQMPRFDLSDRVVAGLVSRIRAARGR</sequence>
<feature type="region of interest" description="Disordered" evidence="5">
    <location>
        <begin position="56"/>
        <end position="80"/>
    </location>
</feature>
<dbReference type="EMBL" id="CP089984">
    <property type="protein sequence ID" value="WXB19670.1"/>
    <property type="molecule type" value="Genomic_DNA"/>
</dbReference>
<feature type="compositionally biased region" description="Low complexity" evidence="5">
    <location>
        <begin position="58"/>
        <end position="71"/>
    </location>
</feature>
<evidence type="ECO:0000256" key="2">
    <source>
        <dbReference type="ARBA" id="ARBA00022723"/>
    </source>
</evidence>
<keyword evidence="3 4" id="KW-0408">Iron</keyword>
<protein>
    <submittedName>
        <fullName evidence="8">Cytochrome c</fullName>
    </submittedName>
</protein>
<keyword evidence="2 4" id="KW-0479">Metal-binding</keyword>
<feature type="chain" id="PRO_5045349115" evidence="6">
    <location>
        <begin position="26"/>
        <end position="160"/>
    </location>
</feature>
<keyword evidence="9" id="KW-1185">Reference proteome</keyword>
<dbReference type="Gene3D" id="1.10.760.10">
    <property type="entry name" value="Cytochrome c-like domain"/>
    <property type="match status" value="1"/>
</dbReference>
<feature type="signal peptide" evidence="6">
    <location>
        <begin position="1"/>
        <end position="25"/>
    </location>
</feature>
<feature type="domain" description="Cytochrome c" evidence="7">
    <location>
        <begin position="76"/>
        <end position="158"/>
    </location>
</feature>
<organism evidence="8 9">
    <name type="scientific">Pendulispora albinea</name>
    <dbReference type="NCBI Taxonomy" id="2741071"/>
    <lineage>
        <taxon>Bacteria</taxon>
        <taxon>Pseudomonadati</taxon>
        <taxon>Myxococcota</taxon>
        <taxon>Myxococcia</taxon>
        <taxon>Myxococcales</taxon>
        <taxon>Sorangiineae</taxon>
        <taxon>Pendulisporaceae</taxon>
        <taxon>Pendulispora</taxon>
    </lineage>
</organism>
<dbReference type="RefSeq" id="WP_394829276.1">
    <property type="nucleotide sequence ID" value="NZ_CP089984.1"/>
</dbReference>
<dbReference type="PROSITE" id="PS51257">
    <property type="entry name" value="PROKAR_LIPOPROTEIN"/>
    <property type="match status" value="1"/>
</dbReference>